<organism evidence="2">
    <name type="scientific">Podoviridae sp. ctLPy3</name>
    <dbReference type="NCBI Taxonomy" id="2825244"/>
    <lineage>
        <taxon>Viruses</taxon>
        <taxon>Duplodnaviria</taxon>
        <taxon>Heunggongvirae</taxon>
        <taxon>Uroviricota</taxon>
        <taxon>Caudoviricetes</taxon>
    </lineage>
</organism>
<evidence type="ECO:0000313" key="2">
    <source>
        <dbReference type="EMBL" id="DAF98792.1"/>
    </source>
</evidence>
<keyword evidence="1" id="KW-0472">Membrane</keyword>
<proteinExistence type="predicted"/>
<name>A0A8S5UWC7_9CAUD</name>
<keyword evidence="1" id="KW-0812">Transmembrane</keyword>
<protein>
    <submittedName>
        <fullName evidence="2">Uncharacterized protein</fullName>
    </submittedName>
</protein>
<sequence>MNFCYSTHAPPLSKKFYKIFLYFIFKICLIYVKYL</sequence>
<evidence type="ECO:0000256" key="1">
    <source>
        <dbReference type="SAM" id="Phobius"/>
    </source>
</evidence>
<reference evidence="2" key="1">
    <citation type="journal article" date="2021" name="Proc. Natl. Acad. Sci. U.S.A.">
        <title>A Catalog of Tens of Thousands of Viruses from Human Metagenomes Reveals Hidden Associations with Chronic Diseases.</title>
        <authorList>
            <person name="Tisza M.J."/>
            <person name="Buck C.B."/>
        </authorList>
    </citation>
    <scope>NUCLEOTIDE SEQUENCE</scope>
    <source>
        <strain evidence="2">CtLPy3</strain>
    </source>
</reference>
<feature type="transmembrane region" description="Helical" evidence="1">
    <location>
        <begin position="16"/>
        <end position="34"/>
    </location>
</feature>
<accession>A0A8S5UWC7</accession>
<keyword evidence="1" id="KW-1133">Transmembrane helix</keyword>
<dbReference type="EMBL" id="BK016155">
    <property type="protein sequence ID" value="DAF98792.1"/>
    <property type="molecule type" value="Genomic_DNA"/>
</dbReference>